<organism evidence="3 4">
    <name type="scientific">Oopsacas minuta</name>
    <dbReference type="NCBI Taxonomy" id="111878"/>
    <lineage>
        <taxon>Eukaryota</taxon>
        <taxon>Metazoa</taxon>
        <taxon>Porifera</taxon>
        <taxon>Hexactinellida</taxon>
        <taxon>Hexasterophora</taxon>
        <taxon>Lyssacinosida</taxon>
        <taxon>Leucopsacidae</taxon>
        <taxon>Oopsacas</taxon>
    </lineage>
</organism>
<feature type="transmembrane region" description="Helical" evidence="2">
    <location>
        <begin position="21"/>
        <end position="48"/>
    </location>
</feature>
<evidence type="ECO:0000313" key="3">
    <source>
        <dbReference type="EMBL" id="KAI6651008.1"/>
    </source>
</evidence>
<keyword evidence="4" id="KW-1185">Reference proteome</keyword>
<comment type="caution">
    <text evidence="3">The sequence shown here is derived from an EMBL/GenBank/DDBJ whole genome shotgun (WGS) entry which is preliminary data.</text>
</comment>
<dbReference type="PANTHER" id="PTHR11206">
    <property type="entry name" value="MULTIDRUG RESISTANCE PROTEIN"/>
    <property type="match status" value="1"/>
</dbReference>
<dbReference type="Proteomes" id="UP001165289">
    <property type="component" value="Unassembled WGS sequence"/>
</dbReference>
<feature type="transmembrane region" description="Helical" evidence="2">
    <location>
        <begin position="104"/>
        <end position="123"/>
    </location>
</feature>
<feature type="transmembrane region" description="Helical" evidence="2">
    <location>
        <begin position="267"/>
        <end position="285"/>
    </location>
</feature>
<feature type="transmembrane region" description="Helical" evidence="2">
    <location>
        <begin position="172"/>
        <end position="189"/>
    </location>
</feature>
<dbReference type="InterPro" id="IPR002528">
    <property type="entry name" value="MATE_fam"/>
</dbReference>
<reference evidence="3 4" key="1">
    <citation type="journal article" date="2023" name="BMC Biol.">
        <title>The compact genome of the sponge Oopsacas minuta (Hexactinellida) is lacking key metazoan core genes.</title>
        <authorList>
            <person name="Santini S."/>
            <person name="Schenkelaars Q."/>
            <person name="Jourda C."/>
            <person name="Duchesne M."/>
            <person name="Belahbib H."/>
            <person name="Rocher C."/>
            <person name="Selva M."/>
            <person name="Riesgo A."/>
            <person name="Vervoort M."/>
            <person name="Leys S.P."/>
            <person name="Kodjabachian L."/>
            <person name="Le Bivic A."/>
            <person name="Borchiellini C."/>
            <person name="Claverie J.M."/>
            <person name="Renard E."/>
        </authorList>
    </citation>
    <scope>NUCLEOTIDE SEQUENCE [LARGE SCALE GENOMIC DNA]</scope>
    <source>
        <strain evidence="3">SPO-2</strain>
    </source>
</reference>
<evidence type="ECO:0000256" key="2">
    <source>
        <dbReference type="RuleBase" id="RU004914"/>
    </source>
</evidence>
<feature type="transmembrane region" description="Helical" evidence="2">
    <location>
        <begin position="201"/>
        <end position="223"/>
    </location>
</feature>
<gene>
    <name evidence="3" type="ORF">LOD99_5585</name>
</gene>
<comment type="similarity">
    <text evidence="1 2">Belongs to the multi antimicrobial extrusion (MATE) (TC 2.A.66.1) family.</text>
</comment>
<feature type="transmembrane region" description="Helical" evidence="2">
    <location>
        <begin position="291"/>
        <end position="315"/>
    </location>
</feature>
<protein>
    <recommendedName>
        <fullName evidence="2">Multidrug and toxin extrusion protein</fullName>
    </recommendedName>
</protein>
<dbReference type="Pfam" id="PF01554">
    <property type="entry name" value="MatE"/>
    <property type="match status" value="2"/>
</dbReference>
<accession>A0AAV7JQN4</accession>
<feature type="transmembrane region" description="Helical" evidence="2">
    <location>
        <begin position="400"/>
        <end position="421"/>
    </location>
</feature>
<feature type="transmembrane region" description="Helical" evidence="2">
    <location>
        <begin position="327"/>
        <end position="348"/>
    </location>
</feature>
<keyword evidence="2" id="KW-1133">Transmembrane helix</keyword>
<dbReference type="GO" id="GO:0042910">
    <property type="term" value="F:xenobiotic transmembrane transporter activity"/>
    <property type="evidence" value="ECO:0007669"/>
    <property type="project" value="InterPro"/>
</dbReference>
<feature type="transmembrane region" description="Helical" evidence="2">
    <location>
        <begin position="68"/>
        <end position="92"/>
    </location>
</feature>
<proteinExistence type="inferred from homology"/>
<feature type="transmembrane region" description="Helical" evidence="2">
    <location>
        <begin position="243"/>
        <end position="260"/>
    </location>
</feature>
<feature type="transmembrane region" description="Helical" evidence="2">
    <location>
        <begin position="510"/>
        <end position="529"/>
    </location>
</feature>
<dbReference type="AlphaFoldDB" id="A0AAV7JQN4"/>
<keyword evidence="2" id="KW-0472">Membrane</keyword>
<feature type="transmembrane region" description="Helical" evidence="2">
    <location>
        <begin position="427"/>
        <end position="450"/>
    </location>
</feature>
<name>A0AAV7JQN4_9METZ</name>
<evidence type="ECO:0000256" key="1">
    <source>
        <dbReference type="ARBA" id="ARBA00010199"/>
    </source>
</evidence>
<dbReference type="EMBL" id="JAKMXF010000308">
    <property type="protein sequence ID" value="KAI6651008.1"/>
    <property type="molecule type" value="Genomic_DNA"/>
</dbReference>
<feature type="transmembrane region" description="Helical" evidence="2">
    <location>
        <begin position="368"/>
        <end position="388"/>
    </location>
</feature>
<dbReference type="GO" id="GO:0016020">
    <property type="term" value="C:membrane"/>
    <property type="evidence" value="ECO:0007669"/>
    <property type="project" value="InterPro"/>
</dbReference>
<dbReference type="GO" id="GO:0015297">
    <property type="term" value="F:antiporter activity"/>
    <property type="evidence" value="ECO:0007669"/>
    <property type="project" value="InterPro"/>
</dbReference>
<keyword evidence="2" id="KW-0812">Transmembrane</keyword>
<evidence type="ECO:0000313" key="4">
    <source>
        <dbReference type="Proteomes" id="UP001165289"/>
    </source>
</evidence>
<sequence length="530" mass="59341">MSPEKDSLFSKYKWVLNEIKFLNVVGWPTAIGFFSDALQIQISTVLVGHSSSTNIKQLLNGLFVGQSIYVITSLIILQGLTTGMTALCAQAFGSSNSATAGIYFYRAFLLAILTCFPIWAFWIKVEDISMYLLGDALEARYAGQYTTIIAFGYPANLYYRLTYGFLQAQQKVFVTTLFFLFSTFLNLILQYISIFILELEALGVAMAYVASVNFVALQFYIYIRFINIHNIMPSFWTLEVLDGWMHFFNYGIAGMLQFVVDTVERRIIPILVIGTLAGDTIQLAVYTILNVFWFLLATLTLGLSTAVTVRVGGLLGEEKPNLSKRAATLSLVVATIFFLGVGALLLILSPWMGYLFTSELELTSRLPLAFKVLGCVIIGDICYIIRGVMNGCGQQNINTVINIVCIIIIGGSLEFVAGYYLEWRAAACYLMMGIVMVLSAVINLFVIYCADWNRLSRNIIKNLAVRNVFASGTQNDTQDVVNYQSIENLLSSQEDNNYANKYRNKFIRLLFRYFCCLLVGGIVFVFAVVY</sequence>